<name>A0A8J5V5L5_ZIZPA</name>
<keyword evidence="3" id="KW-1185">Reference proteome</keyword>
<dbReference type="EMBL" id="JAAALK010000286">
    <property type="protein sequence ID" value="KAG8061082.1"/>
    <property type="molecule type" value="Genomic_DNA"/>
</dbReference>
<accession>A0A8J5V5L5</accession>
<reference evidence="2" key="1">
    <citation type="journal article" date="2021" name="bioRxiv">
        <title>Whole Genome Assembly and Annotation of Northern Wild Rice, Zizania palustris L., Supports a Whole Genome Duplication in the Zizania Genus.</title>
        <authorList>
            <person name="Haas M."/>
            <person name="Kono T."/>
            <person name="Macchietto M."/>
            <person name="Millas R."/>
            <person name="McGilp L."/>
            <person name="Shao M."/>
            <person name="Duquette J."/>
            <person name="Hirsch C.N."/>
            <person name="Kimball J."/>
        </authorList>
    </citation>
    <scope>NUCLEOTIDE SEQUENCE</scope>
    <source>
        <tissue evidence="2">Fresh leaf tissue</tissue>
    </source>
</reference>
<feature type="region of interest" description="Disordered" evidence="1">
    <location>
        <begin position="1"/>
        <end position="32"/>
    </location>
</feature>
<evidence type="ECO:0000313" key="3">
    <source>
        <dbReference type="Proteomes" id="UP000729402"/>
    </source>
</evidence>
<sequence length="113" mass="12666">MSEERRSREDARGREEREPRGAGARERVRREGRVDGWSARKGATRDVRCAWKACGVEVGAAAWGEGGGRCGRPEMARAAERRGRRKREVGGGGAMGIMHKRHYPSRKAERYNS</sequence>
<evidence type="ECO:0000256" key="1">
    <source>
        <dbReference type="SAM" id="MobiDB-lite"/>
    </source>
</evidence>
<feature type="region of interest" description="Disordered" evidence="1">
    <location>
        <begin position="78"/>
        <end position="113"/>
    </location>
</feature>
<reference evidence="2" key="2">
    <citation type="submission" date="2021-02" db="EMBL/GenBank/DDBJ databases">
        <authorList>
            <person name="Kimball J.A."/>
            <person name="Haas M.W."/>
            <person name="Macchietto M."/>
            <person name="Kono T."/>
            <person name="Duquette J."/>
            <person name="Shao M."/>
        </authorList>
    </citation>
    <scope>NUCLEOTIDE SEQUENCE</scope>
    <source>
        <tissue evidence="2">Fresh leaf tissue</tissue>
    </source>
</reference>
<dbReference type="Proteomes" id="UP000729402">
    <property type="component" value="Unassembled WGS sequence"/>
</dbReference>
<protein>
    <submittedName>
        <fullName evidence="2">Uncharacterized protein</fullName>
    </submittedName>
</protein>
<evidence type="ECO:0000313" key="2">
    <source>
        <dbReference type="EMBL" id="KAG8061082.1"/>
    </source>
</evidence>
<comment type="caution">
    <text evidence="2">The sequence shown here is derived from an EMBL/GenBank/DDBJ whole genome shotgun (WGS) entry which is preliminary data.</text>
</comment>
<dbReference type="AlphaFoldDB" id="A0A8J5V5L5"/>
<organism evidence="2 3">
    <name type="scientific">Zizania palustris</name>
    <name type="common">Northern wild rice</name>
    <dbReference type="NCBI Taxonomy" id="103762"/>
    <lineage>
        <taxon>Eukaryota</taxon>
        <taxon>Viridiplantae</taxon>
        <taxon>Streptophyta</taxon>
        <taxon>Embryophyta</taxon>
        <taxon>Tracheophyta</taxon>
        <taxon>Spermatophyta</taxon>
        <taxon>Magnoliopsida</taxon>
        <taxon>Liliopsida</taxon>
        <taxon>Poales</taxon>
        <taxon>Poaceae</taxon>
        <taxon>BOP clade</taxon>
        <taxon>Oryzoideae</taxon>
        <taxon>Oryzeae</taxon>
        <taxon>Zizaniinae</taxon>
        <taxon>Zizania</taxon>
    </lineage>
</organism>
<gene>
    <name evidence="2" type="ORF">GUJ93_ZPchr0003g17007</name>
</gene>
<proteinExistence type="predicted"/>